<evidence type="ECO:0000313" key="4">
    <source>
        <dbReference type="EMBL" id="KAK6293459.1"/>
    </source>
</evidence>
<protein>
    <recommendedName>
        <fullName evidence="6">Leucine-rich repeat-containing protein 27</fullName>
    </recommendedName>
</protein>
<gene>
    <name evidence="4" type="ORF">J4Q44_G00357850</name>
</gene>
<dbReference type="PROSITE" id="PS51450">
    <property type="entry name" value="LRR"/>
    <property type="match status" value="1"/>
</dbReference>
<dbReference type="InterPro" id="IPR001611">
    <property type="entry name" value="Leu-rich_rpt"/>
</dbReference>
<dbReference type="SMART" id="SM00369">
    <property type="entry name" value="LRR_TYP"/>
    <property type="match status" value="2"/>
</dbReference>
<organism evidence="4 5">
    <name type="scientific">Coregonus suidteri</name>
    <dbReference type="NCBI Taxonomy" id="861788"/>
    <lineage>
        <taxon>Eukaryota</taxon>
        <taxon>Metazoa</taxon>
        <taxon>Chordata</taxon>
        <taxon>Craniata</taxon>
        <taxon>Vertebrata</taxon>
        <taxon>Euteleostomi</taxon>
        <taxon>Actinopterygii</taxon>
        <taxon>Neopterygii</taxon>
        <taxon>Teleostei</taxon>
        <taxon>Protacanthopterygii</taxon>
        <taxon>Salmoniformes</taxon>
        <taxon>Salmonidae</taxon>
        <taxon>Coregoninae</taxon>
        <taxon>Coregonus</taxon>
    </lineage>
</organism>
<dbReference type="AlphaFoldDB" id="A0AAN8KPM9"/>
<feature type="compositionally biased region" description="Basic and acidic residues" evidence="3">
    <location>
        <begin position="471"/>
        <end position="489"/>
    </location>
</feature>
<keyword evidence="2" id="KW-0677">Repeat</keyword>
<feature type="compositionally biased region" description="Basic residues" evidence="3">
    <location>
        <begin position="455"/>
        <end position="464"/>
    </location>
</feature>
<dbReference type="InterPro" id="IPR032675">
    <property type="entry name" value="LRR_dom_sf"/>
</dbReference>
<name>A0AAN8KPM9_9TELE</name>
<accession>A0AAN8KPM9</accession>
<evidence type="ECO:0000313" key="5">
    <source>
        <dbReference type="Proteomes" id="UP001356427"/>
    </source>
</evidence>
<evidence type="ECO:0000256" key="1">
    <source>
        <dbReference type="ARBA" id="ARBA00022614"/>
    </source>
</evidence>
<dbReference type="Proteomes" id="UP001356427">
    <property type="component" value="Unassembled WGS sequence"/>
</dbReference>
<keyword evidence="5" id="KW-1185">Reference proteome</keyword>
<dbReference type="SUPFAM" id="SSF52058">
    <property type="entry name" value="L domain-like"/>
    <property type="match status" value="1"/>
</dbReference>
<dbReference type="PANTHER" id="PTHR48051:SF1">
    <property type="entry name" value="RAS SUPPRESSOR PROTEIN 1"/>
    <property type="match status" value="1"/>
</dbReference>
<dbReference type="InterPro" id="IPR050216">
    <property type="entry name" value="LRR_domain-containing"/>
</dbReference>
<dbReference type="InterPro" id="IPR003591">
    <property type="entry name" value="Leu-rich_rpt_typical-subtyp"/>
</dbReference>
<comment type="caution">
    <text evidence="4">The sequence shown here is derived from an EMBL/GenBank/DDBJ whole genome shotgun (WGS) entry which is preliminary data.</text>
</comment>
<keyword evidence="1" id="KW-0433">Leucine-rich repeat</keyword>
<proteinExistence type="predicted"/>
<feature type="region of interest" description="Disordered" evidence="3">
    <location>
        <begin position="449"/>
        <end position="532"/>
    </location>
</feature>
<evidence type="ECO:0000256" key="3">
    <source>
        <dbReference type="SAM" id="MobiDB-lite"/>
    </source>
</evidence>
<dbReference type="Gene3D" id="3.80.10.10">
    <property type="entry name" value="Ribonuclease Inhibitor"/>
    <property type="match status" value="1"/>
</dbReference>
<sequence>MSSVENEITDLHLSLDCGDNAGKTHTPHILPECVGPMQITEYVTSDTLYLSRRNLKYVVDCILKNTTLKNLYLEGNEISMLPDTLFTSLSNLVWLDLRNNQITSLPAEIGLHRCLKTVLLEGNPITELPLELGNVITLKALSLRHCPITFPPQEVVQQGLQCILQYLRSAMAERPVSVRNSLPDMPPVEKLQLTELVKSSLDLCEEVVDEDELQRFRELRQKMIQMDRAEFGFALPISRLPRAAEGDRGHNTYPLPIIKRKKEITRGNIFPELPPFDMQYCKRSEERRLAAMKELKEKQAILEQRRNFRKQGCIVSNWHLMKSQKGRDQYYVSAKANDNANKGDQELLKEWRTHARVMQERKILEHKQERRERHRREETLKKIVSGCADTQLRLSRSEAATGLANDGSLCLQCAESVILQSDVSSEAAPQLVPIKAPYATEALCSVAESGEVKTHKPPPKRIQRQRSFLSQKEHEEAREARDRELEQRISSHVQMVQERRRRPSGTAQEETEAARQDMEEAKRLQSELAKRKQERDIEYRFIAFTGENSPRCYDK</sequence>
<dbReference type="PANTHER" id="PTHR48051">
    <property type="match status" value="1"/>
</dbReference>
<dbReference type="GO" id="GO:0005737">
    <property type="term" value="C:cytoplasm"/>
    <property type="evidence" value="ECO:0007669"/>
    <property type="project" value="TreeGrafter"/>
</dbReference>
<evidence type="ECO:0008006" key="6">
    <source>
        <dbReference type="Google" id="ProtNLM"/>
    </source>
</evidence>
<evidence type="ECO:0000256" key="2">
    <source>
        <dbReference type="ARBA" id="ARBA00022737"/>
    </source>
</evidence>
<reference evidence="4 5" key="1">
    <citation type="submission" date="2021-04" db="EMBL/GenBank/DDBJ databases">
        <authorList>
            <person name="De Guttry C."/>
            <person name="Zahm M."/>
            <person name="Klopp C."/>
            <person name="Cabau C."/>
            <person name="Louis A."/>
            <person name="Berthelot C."/>
            <person name="Parey E."/>
            <person name="Roest Crollius H."/>
            <person name="Montfort J."/>
            <person name="Robinson-Rechavi M."/>
            <person name="Bucao C."/>
            <person name="Bouchez O."/>
            <person name="Gislard M."/>
            <person name="Lluch J."/>
            <person name="Milhes M."/>
            <person name="Lampietro C."/>
            <person name="Lopez Roques C."/>
            <person name="Donnadieu C."/>
            <person name="Braasch I."/>
            <person name="Desvignes T."/>
            <person name="Postlethwait J."/>
            <person name="Bobe J."/>
            <person name="Wedekind C."/>
            <person name="Guiguen Y."/>
        </authorList>
    </citation>
    <scope>NUCLEOTIDE SEQUENCE [LARGE SCALE GENOMIC DNA]</scope>
    <source>
        <strain evidence="4">Cs_M1</strain>
        <tissue evidence="4">Blood</tissue>
    </source>
</reference>
<dbReference type="Pfam" id="PF13855">
    <property type="entry name" value="LRR_8"/>
    <property type="match status" value="1"/>
</dbReference>
<dbReference type="EMBL" id="JAGTTL010000036">
    <property type="protein sequence ID" value="KAK6293459.1"/>
    <property type="molecule type" value="Genomic_DNA"/>
</dbReference>
<feature type="compositionally biased region" description="Basic and acidic residues" evidence="3">
    <location>
        <begin position="512"/>
        <end position="532"/>
    </location>
</feature>